<dbReference type="InterPro" id="IPR033132">
    <property type="entry name" value="GH_1_N_CS"/>
</dbReference>
<dbReference type="Gene3D" id="3.20.20.80">
    <property type="entry name" value="Glycosidases"/>
    <property type="match status" value="1"/>
</dbReference>
<keyword evidence="5" id="KW-0732">Signal</keyword>
<evidence type="ECO:0000256" key="5">
    <source>
        <dbReference type="SAM" id="SignalP"/>
    </source>
</evidence>
<evidence type="ECO:0000256" key="3">
    <source>
        <dbReference type="ARBA" id="ARBA00023295"/>
    </source>
</evidence>
<dbReference type="PANTHER" id="PTHR10353:SF36">
    <property type="entry name" value="LP05116P"/>
    <property type="match status" value="1"/>
</dbReference>
<comment type="caution">
    <text evidence="6">The sequence shown here is derived from an EMBL/GenBank/DDBJ whole genome shotgun (WGS) entry which is preliminary data.</text>
</comment>
<reference evidence="6" key="1">
    <citation type="journal article" date="2023" name="IScience">
        <title>Live-bearing cockroach genome reveals convergent evolutionary mechanisms linked to viviparity in insects and beyond.</title>
        <authorList>
            <person name="Fouks B."/>
            <person name="Harrison M.C."/>
            <person name="Mikhailova A.A."/>
            <person name="Marchal E."/>
            <person name="English S."/>
            <person name="Carruthers M."/>
            <person name="Jennings E.C."/>
            <person name="Chiamaka E.L."/>
            <person name="Frigard R.A."/>
            <person name="Pippel M."/>
            <person name="Attardo G.M."/>
            <person name="Benoit J.B."/>
            <person name="Bornberg-Bauer E."/>
            <person name="Tobe S.S."/>
        </authorList>
    </citation>
    <scope>NUCLEOTIDE SEQUENCE</scope>
    <source>
        <strain evidence="6">Stay&amp;Tobe</strain>
    </source>
</reference>
<name>A0AAD8EGN7_DIPPU</name>
<keyword evidence="2" id="KW-0378">Hydrolase</keyword>
<dbReference type="SUPFAM" id="SSF51445">
    <property type="entry name" value="(Trans)glycosidases"/>
    <property type="match status" value="1"/>
</dbReference>
<reference evidence="6" key="2">
    <citation type="submission" date="2023-05" db="EMBL/GenBank/DDBJ databases">
        <authorList>
            <person name="Fouks B."/>
        </authorList>
    </citation>
    <scope>NUCLEOTIDE SEQUENCE</scope>
    <source>
        <strain evidence="6">Stay&amp;Tobe</strain>
        <tissue evidence="6">Testes</tissue>
    </source>
</reference>
<keyword evidence="3" id="KW-0326">Glycosidase</keyword>
<feature type="non-terminal residue" evidence="6">
    <location>
        <position position="210"/>
    </location>
</feature>
<feature type="chain" id="PRO_5042265265" evidence="5">
    <location>
        <begin position="19"/>
        <end position="210"/>
    </location>
</feature>
<organism evidence="6 7">
    <name type="scientific">Diploptera punctata</name>
    <name type="common">Pacific beetle cockroach</name>
    <dbReference type="NCBI Taxonomy" id="6984"/>
    <lineage>
        <taxon>Eukaryota</taxon>
        <taxon>Metazoa</taxon>
        <taxon>Ecdysozoa</taxon>
        <taxon>Arthropoda</taxon>
        <taxon>Hexapoda</taxon>
        <taxon>Insecta</taxon>
        <taxon>Pterygota</taxon>
        <taxon>Neoptera</taxon>
        <taxon>Polyneoptera</taxon>
        <taxon>Dictyoptera</taxon>
        <taxon>Blattodea</taxon>
        <taxon>Blaberoidea</taxon>
        <taxon>Blaberidae</taxon>
        <taxon>Diplopterinae</taxon>
        <taxon>Diploptera</taxon>
    </lineage>
</organism>
<evidence type="ECO:0000313" key="6">
    <source>
        <dbReference type="EMBL" id="KAJ9589229.1"/>
    </source>
</evidence>
<dbReference type="GO" id="GO:0008422">
    <property type="term" value="F:beta-glucosidase activity"/>
    <property type="evidence" value="ECO:0007669"/>
    <property type="project" value="TreeGrafter"/>
</dbReference>
<protein>
    <submittedName>
        <fullName evidence="6">Uncharacterized protein</fullName>
    </submittedName>
</protein>
<dbReference type="Proteomes" id="UP001233999">
    <property type="component" value="Unassembled WGS sequence"/>
</dbReference>
<evidence type="ECO:0000256" key="1">
    <source>
        <dbReference type="ARBA" id="ARBA00010838"/>
    </source>
</evidence>
<gene>
    <name evidence="6" type="ORF">L9F63_027987</name>
</gene>
<dbReference type="InterPro" id="IPR001360">
    <property type="entry name" value="Glyco_hydro_1"/>
</dbReference>
<proteinExistence type="inferred from homology"/>
<keyword evidence="7" id="KW-1185">Reference proteome</keyword>
<evidence type="ECO:0000256" key="2">
    <source>
        <dbReference type="ARBA" id="ARBA00022801"/>
    </source>
</evidence>
<evidence type="ECO:0000256" key="4">
    <source>
        <dbReference type="RuleBase" id="RU003690"/>
    </source>
</evidence>
<dbReference type="EMBL" id="JASPKZ010005006">
    <property type="protein sequence ID" value="KAJ9589229.1"/>
    <property type="molecule type" value="Genomic_DNA"/>
</dbReference>
<dbReference type="PROSITE" id="PS00653">
    <property type="entry name" value="GLYCOSYL_HYDROL_F1_2"/>
    <property type="match status" value="1"/>
</dbReference>
<accession>A0AAD8EGN7</accession>
<feature type="signal peptide" evidence="5">
    <location>
        <begin position="1"/>
        <end position="18"/>
    </location>
</feature>
<evidence type="ECO:0000313" key="7">
    <source>
        <dbReference type="Proteomes" id="UP001233999"/>
    </source>
</evidence>
<dbReference type="Pfam" id="PF00232">
    <property type="entry name" value="Glyco_hydro_1"/>
    <property type="match status" value="1"/>
</dbReference>
<sequence length="210" mass="24246">MDILVTLVIAATFVLSEAKTVKPTDKDEFPPDFIFGAATASYQVEGGWMSNGKGWNIWDTLTHQRPDYIFDKSNGDVACDSYHKYKEDIQLLKQLGVNFYRFSISWARILPKGYANYINKYGIDYYNNLINELLANSINLCSMSFIITIFQVTMYHWDLPEELQDIGGWPNIKLADYFEDYARLLFTHFGDKVVKLWITFNEPASLWAAT</sequence>
<dbReference type="AlphaFoldDB" id="A0AAD8EGN7"/>
<dbReference type="PANTHER" id="PTHR10353">
    <property type="entry name" value="GLYCOSYL HYDROLASE"/>
    <property type="match status" value="1"/>
</dbReference>
<dbReference type="GO" id="GO:0005975">
    <property type="term" value="P:carbohydrate metabolic process"/>
    <property type="evidence" value="ECO:0007669"/>
    <property type="project" value="InterPro"/>
</dbReference>
<comment type="similarity">
    <text evidence="1 4">Belongs to the glycosyl hydrolase 1 family.</text>
</comment>
<dbReference type="InterPro" id="IPR017853">
    <property type="entry name" value="GH"/>
</dbReference>